<evidence type="ECO:0000313" key="1">
    <source>
        <dbReference type="Proteomes" id="UP000095287"/>
    </source>
</evidence>
<dbReference type="Proteomes" id="UP000095287">
    <property type="component" value="Unplaced"/>
</dbReference>
<dbReference type="AlphaFoldDB" id="A0A1I7YVD1"/>
<sequence>MGGFPNAFLIVNFLPRKDVETIAKVANRSPELKNWRIAADDQLENRFLLDVNVYVERTEEGNEPKVHLSVKKVLPDEGQEDWNFKQWRYAWLRNVNIKTCKHRDGDVGVRTEMDQVLPTVSLPVDASTGATLNGGYCGYDGCTWKHPDNSVTPATSDVILKILQATQKEFVNVDMSRLGKDSSGACKNFVTDYMERGPSLERLHYYDDRVQRKLLVAVAAQFGKTRGRPLDFRLMQKFFFKYEEIEGIIESWLASDGIYEKKSITHCGPPRARVTKVPAERLDATWLQLKKKYNFVSEYEHTGYLAHPTKRSSLLITKWSIRIEEFKPWHIPFDLKQIDSVIDDWKKGDGSRVYGEEHFYFTFEAKEDRKKLVEKYGPPVSEYGRYCIKVAHPSNTLWLLLEEEGNELLRISVRRS</sequence>
<organism evidence="1 2">
    <name type="scientific">Steinernema glaseri</name>
    <dbReference type="NCBI Taxonomy" id="37863"/>
    <lineage>
        <taxon>Eukaryota</taxon>
        <taxon>Metazoa</taxon>
        <taxon>Ecdysozoa</taxon>
        <taxon>Nematoda</taxon>
        <taxon>Chromadorea</taxon>
        <taxon>Rhabditida</taxon>
        <taxon>Tylenchina</taxon>
        <taxon>Panagrolaimomorpha</taxon>
        <taxon>Strongyloidoidea</taxon>
        <taxon>Steinernematidae</taxon>
        <taxon>Steinernema</taxon>
    </lineage>
</organism>
<accession>A0A1I7YVD1</accession>
<dbReference type="WBParaSite" id="L893_g19896.t1">
    <property type="protein sequence ID" value="L893_g19896.t1"/>
    <property type="gene ID" value="L893_g19896"/>
</dbReference>
<protein>
    <submittedName>
        <fullName evidence="2">F-box domain-containing protein</fullName>
    </submittedName>
</protein>
<proteinExistence type="predicted"/>
<name>A0A1I7YVD1_9BILA</name>
<keyword evidence="1" id="KW-1185">Reference proteome</keyword>
<reference evidence="2" key="1">
    <citation type="submission" date="2016-11" db="UniProtKB">
        <authorList>
            <consortium name="WormBaseParasite"/>
        </authorList>
    </citation>
    <scope>IDENTIFICATION</scope>
</reference>
<evidence type="ECO:0000313" key="2">
    <source>
        <dbReference type="WBParaSite" id="L893_g19896.t1"/>
    </source>
</evidence>